<dbReference type="SUPFAM" id="SSF56784">
    <property type="entry name" value="HAD-like"/>
    <property type="match status" value="1"/>
</dbReference>
<dbReference type="InterPro" id="IPR036412">
    <property type="entry name" value="HAD-like_sf"/>
</dbReference>
<evidence type="ECO:0008006" key="2">
    <source>
        <dbReference type="Google" id="ProtNLM"/>
    </source>
</evidence>
<dbReference type="InterPro" id="IPR004446">
    <property type="entry name" value="Heptose_bisP_phosphatase"/>
</dbReference>
<dbReference type="NCBIfam" id="TIGR01662">
    <property type="entry name" value="HAD-SF-IIIA"/>
    <property type="match status" value="1"/>
</dbReference>
<dbReference type="InterPro" id="IPR023214">
    <property type="entry name" value="HAD_sf"/>
</dbReference>
<dbReference type="GO" id="GO:0005975">
    <property type="term" value="P:carbohydrate metabolic process"/>
    <property type="evidence" value="ECO:0007669"/>
    <property type="project" value="InterPro"/>
</dbReference>
<comment type="caution">
    <text evidence="1">The sequence shown here is derived from an EMBL/GenBank/DDBJ whole genome shotgun (WGS) entry which is preliminary data.</text>
</comment>
<organism evidence="1">
    <name type="scientific">marine sediment metagenome</name>
    <dbReference type="NCBI Taxonomy" id="412755"/>
    <lineage>
        <taxon>unclassified sequences</taxon>
        <taxon>metagenomes</taxon>
        <taxon>ecological metagenomes</taxon>
    </lineage>
</organism>
<evidence type="ECO:0000313" key="1">
    <source>
        <dbReference type="EMBL" id="GAI41908.1"/>
    </source>
</evidence>
<dbReference type="Pfam" id="PF08645">
    <property type="entry name" value="PNK3P"/>
    <property type="match status" value="1"/>
</dbReference>
<dbReference type="EMBL" id="BARV01023884">
    <property type="protein sequence ID" value="GAI41908.1"/>
    <property type="molecule type" value="Genomic_DNA"/>
</dbReference>
<dbReference type="PANTHER" id="PTHR42891">
    <property type="entry name" value="D-GLYCERO-BETA-D-MANNO-HEPTOSE-1,7-BISPHOSPHATE 7-PHOSPHATASE"/>
    <property type="match status" value="1"/>
</dbReference>
<proteinExistence type="predicted"/>
<sequence>MKNKAVFLDRDGTVNKEVEYLSDPKEFKLLPKVAGAIKLLNKNNFKVIVVTNQAGVGRGYFTEQKLEEIHQEMKHQLKKKG</sequence>
<name>X1NE65_9ZZZZ</name>
<dbReference type="InterPro" id="IPR013954">
    <property type="entry name" value="PNK3P"/>
</dbReference>
<dbReference type="InterPro" id="IPR006549">
    <property type="entry name" value="HAD-SF_hydro_IIIA"/>
</dbReference>
<dbReference type="GO" id="GO:0016791">
    <property type="term" value="F:phosphatase activity"/>
    <property type="evidence" value="ECO:0007669"/>
    <property type="project" value="InterPro"/>
</dbReference>
<gene>
    <name evidence="1" type="ORF">S06H3_39103</name>
</gene>
<feature type="non-terminal residue" evidence="1">
    <location>
        <position position="81"/>
    </location>
</feature>
<dbReference type="PANTHER" id="PTHR42891:SF1">
    <property type="entry name" value="D-GLYCERO-BETA-D-MANNO-HEPTOSE-1,7-BISPHOSPHATE 7-PHOSPHATASE"/>
    <property type="match status" value="1"/>
</dbReference>
<reference evidence="1" key="1">
    <citation type="journal article" date="2014" name="Front. Microbiol.">
        <title>High frequency of phylogenetically diverse reductive dehalogenase-homologous genes in deep subseafloor sedimentary metagenomes.</title>
        <authorList>
            <person name="Kawai M."/>
            <person name="Futagami T."/>
            <person name="Toyoda A."/>
            <person name="Takaki Y."/>
            <person name="Nishi S."/>
            <person name="Hori S."/>
            <person name="Arai W."/>
            <person name="Tsubouchi T."/>
            <person name="Morono Y."/>
            <person name="Uchiyama I."/>
            <person name="Ito T."/>
            <person name="Fujiyama A."/>
            <person name="Inagaki F."/>
            <person name="Takami H."/>
        </authorList>
    </citation>
    <scope>NUCLEOTIDE SEQUENCE</scope>
    <source>
        <strain evidence="1">Expedition CK06-06</strain>
    </source>
</reference>
<dbReference type="Gene3D" id="3.40.50.1000">
    <property type="entry name" value="HAD superfamily/HAD-like"/>
    <property type="match status" value="1"/>
</dbReference>
<dbReference type="AlphaFoldDB" id="X1NE65"/>
<accession>X1NE65</accession>
<protein>
    <recommendedName>
        <fullName evidence="2">D,D-heptose 1,7-bisphosphate phosphatase</fullName>
    </recommendedName>
</protein>